<evidence type="ECO:0000313" key="3">
    <source>
        <dbReference type="EMBL" id="OEY68583.1"/>
    </source>
</evidence>
<protein>
    <recommendedName>
        <fullName evidence="5">Carbohydrate porin</fullName>
    </recommendedName>
</protein>
<dbReference type="AlphaFoldDB" id="A0A1E7Q3E5"/>
<sequence>MAIRTSLALSILLLCSPAIAQQTQDHDLTELKQQLELLKQQVAILEQKLQAPSKQQVKTIKVLSLDSDDTSSASQLAEIEQIIAEHGAADQNNTLIIQTVAADTPEPESTDGINLGGAIRTNYSHTSYSDGNKNRGGDFAFDIFRLNLNGSVGDVTLNAEIRFFDYMTAVKSAYVGYGFSDNWQVLAGITQVPFGNWPYNSHNYFFSSNYYLGLEDDYDLGIMFKRAIADNWQLDLGFFKNDELGGVDGYVGSRSDRYSYDIVGSRLPADGIYDDPAQPLGEYNTFSGRFGYHFSHNDINTEVGVSGLAGGLHDGTRRAGDYYAWAAHLNSTYDRWNLQLQYTQYKYQVDNSNSIAVGAYAFYDSIAAEATSATANIAYSLPLAWGPVSGIQFYNDFSLIYDKSDNTANTMMNVTGFSVAAGGLFTYFDLVHARNQPFVGGSMAGDDSETERRFNINIGYYF</sequence>
<dbReference type="OrthoDB" id="625456at2"/>
<dbReference type="RefSeq" id="WP_070048150.1">
    <property type="nucleotide sequence ID" value="NZ_CBCSDO010000001.1"/>
</dbReference>
<organism evidence="3 4">
    <name type="scientific">Rheinheimera salexigens</name>
    <dbReference type="NCBI Taxonomy" id="1628148"/>
    <lineage>
        <taxon>Bacteria</taxon>
        <taxon>Pseudomonadati</taxon>
        <taxon>Pseudomonadota</taxon>
        <taxon>Gammaproteobacteria</taxon>
        <taxon>Chromatiales</taxon>
        <taxon>Chromatiaceae</taxon>
        <taxon>Rheinheimera</taxon>
    </lineage>
</organism>
<evidence type="ECO:0000256" key="1">
    <source>
        <dbReference type="SAM" id="Coils"/>
    </source>
</evidence>
<name>A0A1E7Q3E5_9GAMM</name>
<dbReference type="STRING" id="1628148.BI198_02595"/>
<keyword evidence="1" id="KW-0175">Coiled coil</keyword>
<gene>
    <name evidence="3" type="ORF">BI198_02595</name>
</gene>
<dbReference type="SUPFAM" id="SSF56935">
    <property type="entry name" value="Porins"/>
    <property type="match status" value="1"/>
</dbReference>
<keyword evidence="4" id="KW-1185">Reference proteome</keyword>
<accession>A0A1E7Q3E5</accession>
<dbReference type="InterPro" id="IPR023614">
    <property type="entry name" value="Porin_dom_sf"/>
</dbReference>
<dbReference type="Gene3D" id="2.40.160.10">
    <property type="entry name" value="Porin"/>
    <property type="match status" value="1"/>
</dbReference>
<dbReference type="EMBL" id="MKEK01000001">
    <property type="protein sequence ID" value="OEY68583.1"/>
    <property type="molecule type" value="Genomic_DNA"/>
</dbReference>
<dbReference type="Proteomes" id="UP000242258">
    <property type="component" value="Unassembled WGS sequence"/>
</dbReference>
<evidence type="ECO:0000256" key="2">
    <source>
        <dbReference type="SAM" id="SignalP"/>
    </source>
</evidence>
<proteinExistence type="predicted"/>
<reference evidence="4" key="1">
    <citation type="submission" date="2016-09" db="EMBL/GenBank/DDBJ databases">
        <authorList>
            <person name="Wan X."/>
            <person name="Hou S."/>
        </authorList>
    </citation>
    <scope>NUCLEOTIDE SEQUENCE [LARGE SCALE GENOMIC DNA]</scope>
    <source>
        <strain evidence="4">KH87</strain>
    </source>
</reference>
<feature type="chain" id="PRO_5009200319" description="Carbohydrate porin" evidence="2">
    <location>
        <begin position="21"/>
        <end position="462"/>
    </location>
</feature>
<feature type="signal peptide" evidence="2">
    <location>
        <begin position="1"/>
        <end position="20"/>
    </location>
</feature>
<feature type="coiled-coil region" evidence="1">
    <location>
        <begin position="21"/>
        <end position="48"/>
    </location>
</feature>
<evidence type="ECO:0000313" key="4">
    <source>
        <dbReference type="Proteomes" id="UP000242258"/>
    </source>
</evidence>
<evidence type="ECO:0008006" key="5">
    <source>
        <dbReference type="Google" id="ProtNLM"/>
    </source>
</evidence>
<comment type="caution">
    <text evidence="3">The sequence shown here is derived from an EMBL/GenBank/DDBJ whole genome shotgun (WGS) entry which is preliminary data.</text>
</comment>
<keyword evidence="2" id="KW-0732">Signal</keyword>